<reference evidence="5 6" key="1">
    <citation type="submission" date="2017-07" db="EMBL/GenBank/DDBJ databases">
        <title>Draft genome sequence of aerobic hyperthermophilic archaea, Pyrobaculum aerophilum YKB31 and YKB32.</title>
        <authorList>
            <person name="Mochizuki T."/>
            <person name="Berliner A.J."/>
            <person name="Yoshida-Takashima Y."/>
            <person name="Takaki Y."/>
            <person name="Nunoura T."/>
            <person name="Takai K."/>
        </authorList>
    </citation>
    <scope>NUCLEOTIDE SEQUENCE [LARGE SCALE GENOMIC DNA]</scope>
    <source>
        <strain evidence="3 6">YKB31</strain>
        <strain evidence="4 5">YKB32</strain>
    </source>
</reference>
<dbReference type="Proteomes" id="UP000256877">
    <property type="component" value="Unassembled WGS sequence"/>
</dbReference>
<accession>A0A371R4U7</accession>
<evidence type="ECO:0000313" key="3">
    <source>
        <dbReference type="EMBL" id="RFA95732.1"/>
    </source>
</evidence>
<organism evidence="4 5">
    <name type="scientific">Pyrobaculum aerophilum</name>
    <dbReference type="NCBI Taxonomy" id="13773"/>
    <lineage>
        <taxon>Archaea</taxon>
        <taxon>Thermoproteota</taxon>
        <taxon>Thermoprotei</taxon>
        <taxon>Thermoproteales</taxon>
        <taxon>Thermoproteaceae</taxon>
        <taxon>Pyrobaculum</taxon>
    </lineage>
</organism>
<proteinExistence type="predicted"/>
<gene>
    <name evidence="3" type="ORF">CGL51_06965</name>
    <name evidence="4" type="ORF">CGL52_05530</name>
    <name evidence="2" type="ORF">HA333_00460</name>
</gene>
<dbReference type="EMBL" id="NMUF01000011">
    <property type="protein sequence ID" value="RFA99060.1"/>
    <property type="molecule type" value="Genomic_DNA"/>
</dbReference>
<keyword evidence="1" id="KW-0812">Transmembrane</keyword>
<comment type="caution">
    <text evidence="4">The sequence shown here is derived from an EMBL/GenBank/DDBJ whole genome shotgun (WGS) entry which is preliminary data.</text>
</comment>
<dbReference type="EMBL" id="NMUE01000019">
    <property type="protein sequence ID" value="RFA95732.1"/>
    <property type="molecule type" value="Genomic_DNA"/>
</dbReference>
<sequence length="41" mass="4538">MASKKEFEAKGTLTVMLIYASIFAILWFVIYAITLARGIVG</sequence>
<dbReference type="AlphaFoldDB" id="A0A371R4U7"/>
<dbReference type="EMBL" id="DUJP01000003">
    <property type="protein sequence ID" value="HII45974.1"/>
    <property type="molecule type" value="Genomic_DNA"/>
</dbReference>
<keyword evidence="1" id="KW-1133">Transmembrane helix</keyword>
<dbReference type="OrthoDB" id="28288at2157"/>
<dbReference type="RefSeq" id="WP_116421198.1">
    <property type="nucleotide sequence ID" value="NZ_DAIOPL010000032.1"/>
</dbReference>
<evidence type="ECO:0000313" key="5">
    <source>
        <dbReference type="Proteomes" id="UP000256877"/>
    </source>
</evidence>
<reference evidence="2" key="2">
    <citation type="journal article" date="2020" name="bioRxiv">
        <title>A rank-normalized archaeal taxonomy based on genome phylogeny resolves widespread incomplete and uneven classifications.</title>
        <authorList>
            <person name="Rinke C."/>
            <person name="Chuvochina M."/>
            <person name="Mussig A.J."/>
            <person name="Chaumeil P.-A."/>
            <person name="Waite D.W."/>
            <person name="Whitman W.B."/>
            <person name="Parks D.H."/>
            <person name="Hugenholtz P."/>
        </authorList>
    </citation>
    <scope>NUCLEOTIDE SEQUENCE</scope>
    <source>
        <strain evidence="2">UBA8839</strain>
    </source>
</reference>
<evidence type="ECO:0000313" key="4">
    <source>
        <dbReference type="EMBL" id="RFA99060.1"/>
    </source>
</evidence>
<feature type="transmembrane region" description="Helical" evidence="1">
    <location>
        <begin position="12"/>
        <end position="33"/>
    </location>
</feature>
<evidence type="ECO:0000313" key="6">
    <source>
        <dbReference type="Proteomes" id="UP000257123"/>
    </source>
</evidence>
<evidence type="ECO:0000256" key="1">
    <source>
        <dbReference type="SAM" id="Phobius"/>
    </source>
</evidence>
<dbReference type="Proteomes" id="UP000651120">
    <property type="component" value="Unassembled WGS sequence"/>
</dbReference>
<dbReference type="Proteomes" id="UP000257123">
    <property type="component" value="Unassembled WGS sequence"/>
</dbReference>
<protein>
    <submittedName>
        <fullName evidence="4">Cytochrome c oxidase subunit 2A</fullName>
    </submittedName>
</protein>
<name>A0A371R4U7_9CREN</name>
<evidence type="ECO:0000313" key="2">
    <source>
        <dbReference type="EMBL" id="HII45974.1"/>
    </source>
</evidence>
<keyword evidence="1" id="KW-0472">Membrane</keyword>
<dbReference type="GeneID" id="38937953"/>